<organism evidence="2 3">
    <name type="scientific">Arabidopsis thaliana x Arabidopsis arenosa</name>
    <dbReference type="NCBI Taxonomy" id="1240361"/>
    <lineage>
        <taxon>Eukaryota</taxon>
        <taxon>Viridiplantae</taxon>
        <taxon>Streptophyta</taxon>
        <taxon>Embryophyta</taxon>
        <taxon>Tracheophyta</taxon>
        <taxon>Spermatophyta</taxon>
        <taxon>Magnoliopsida</taxon>
        <taxon>eudicotyledons</taxon>
        <taxon>Gunneridae</taxon>
        <taxon>Pentapetalae</taxon>
        <taxon>rosids</taxon>
        <taxon>malvids</taxon>
        <taxon>Brassicales</taxon>
        <taxon>Brassicaceae</taxon>
        <taxon>Camelineae</taxon>
        <taxon>Arabidopsis</taxon>
    </lineage>
</organism>
<evidence type="ECO:0000256" key="1">
    <source>
        <dbReference type="SAM" id="MobiDB-lite"/>
    </source>
</evidence>
<dbReference type="EMBL" id="JAEFBK010000010">
    <property type="protein sequence ID" value="KAG7560394.1"/>
    <property type="molecule type" value="Genomic_DNA"/>
</dbReference>
<evidence type="ECO:0000313" key="3">
    <source>
        <dbReference type="Proteomes" id="UP000694240"/>
    </source>
</evidence>
<protein>
    <submittedName>
        <fullName evidence="2">Uncharacterized protein</fullName>
    </submittedName>
</protein>
<dbReference type="Proteomes" id="UP000694240">
    <property type="component" value="Chromosome 10"/>
</dbReference>
<keyword evidence="3" id="KW-1185">Reference proteome</keyword>
<name>A0A8T1ZPP8_9BRAS</name>
<feature type="region of interest" description="Disordered" evidence="1">
    <location>
        <begin position="90"/>
        <end position="109"/>
    </location>
</feature>
<dbReference type="AlphaFoldDB" id="A0A8T1ZPP8"/>
<dbReference type="PANTHER" id="PTHR35291">
    <property type="entry name" value="PROTEIN SHROOM-LIKE"/>
    <property type="match status" value="1"/>
</dbReference>
<reference evidence="2 3" key="1">
    <citation type="submission" date="2020-12" db="EMBL/GenBank/DDBJ databases">
        <title>Concerted genomic and epigenomic changes stabilize Arabidopsis allopolyploids.</title>
        <authorList>
            <person name="Chen Z."/>
        </authorList>
    </citation>
    <scope>NUCLEOTIDE SEQUENCE [LARGE SCALE GENOMIC DNA]</scope>
    <source>
        <strain evidence="2">Allo738</strain>
        <tissue evidence="2">Leaf</tissue>
    </source>
</reference>
<gene>
    <name evidence="2" type="ORF">ISN45_Aa05g019270</name>
</gene>
<comment type="caution">
    <text evidence="2">The sequence shown here is derived from an EMBL/GenBank/DDBJ whole genome shotgun (WGS) entry which is preliminary data.</text>
</comment>
<accession>A0A8T1ZPP8</accession>
<evidence type="ECO:0000313" key="2">
    <source>
        <dbReference type="EMBL" id="KAG7560394.1"/>
    </source>
</evidence>
<sequence>MQKKIKIKVNRSTIFFSFHKANLAYYLNKHHQEKDSRTQLTYKKGTPLFSTPYRTMFRAMSTRKIHGGYEKLGDEEARLKRVSSVPASVYGQSRNPVPELKKTPTVKPTGGGPVHPLLSFFDVHFQRKKKKKTTKKKSLATAKPEFARYLEYVKEGGVWDPSSNAPAIHYR</sequence>
<proteinExistence type="predicted"/>
<dbReference type="PANTHER" id="PTHR35291:SF3">
    <property type="entry name" value="PROTEIN SHROOM-LIKE"/>
    <property type="match status" value="1"/>
</dbReference>